<protein>
    <submittedName>
        <fullName evidence="3">Uncharacterized protein</fullName>
    </submittedName>
</protein>
<evidence type="ECO:0000313" key="3">
    <source>
        <dbReference type="WBParaSite" id="nRc.2.0.1.t21285-RA"/>
    </source>
</evidence>
<evidence type="ECO:0000256" key="1">
    <source>
        <dbReference type="SAM" id="Phobius"/>
    </source>
</evidence>
<feature type="transmembrane region" description="Helical" evidence="1">
    <location>
        <begin position="90"/>
        <end position="114"/>
    </location>
</feature>
<keyword evidence="1" id="KW-1133">Transmembrane helix</keyword>
<organism evidence="2 3">
    <name type="scientific">Romanomermis culicivorax</name>
    <name type="common">Nematode worm</name>
    <dbReference type="NCBI Taxonomy" id="13658"/>
    <lineage>
        <taxon>Eukaryota</taxon>
        <taxon>Metazoa</taxon>
        <taxon>Ecdysozoa</taxon>
        <taxon>Nematoda</taxon>
        <taxon>Enoplea</taxon>
        <taxon>Dorylaimia</taxon>
        <taxon>Mermithida</taxon>
        <taxon>Mermithoidea</taxon>
        <taxon>Mermithidae</taxon>
        <taxon>Romanomermis</taxon>
    </lineage>
</organism>
<evidence type="ECO:0000313" key="2">
    <source>
        <dbReference type="Proteomes" id="UP000887565"/>
    </source>
</evidence>
<dbReference type="AlphaFoldDB" id="A0A915J564"/>
<accession>A0A915J564</accession>
<dbReference type="Proteomes" id="UP000887565">
    <property type="component" value="Unplaced"/>
</dbReference>
<keyword evidence="2" id="KW-1185">Reference proteome</keyword>
<proteinExistence type="predicted"/>
<sequence length="127" mass="14044">MSNPGHLVIEHRSSQIFDFGTFIGLILRYRAAHQKRLFLDKIGTWVVPNQDQNECTKGFLQQIIVLLAASSTKTRCACISNMNNSQPANILTAVSFSILGTVGFIGNIILVTLLSKTHKVFLQNGLE</sequence>
<name>A0A915J564_ROMCU</name>
<dbReference type="WBParaSite" id="nRc.2.0.1.t21285-RA">
    <property type="protein sequence ID" value="nRc.2.0.1.t21285-RA"/>
    <property type="gene ID" value="nRc.2.0.1.g21285"/>
</dbReference>
<reference evidence="3" key="1">
    <citation type="submission" date="2022-11" db="UniProtKB">
        <authorList>
            <consortium name="WormBaseParasite"/>
        </authorList>
    </citation>
    <scope>IDENTIFICATION</scope>
</reference>
<keyword evidence="1" id="KW-0472">Membrane</keyword>
<keyword evidence="1" id="KW-0812">Transmembrane</keyword>